<dbReference type="Proteomes" id="UP001054945">
    <property type="component" value="Unassembled WGS sequence"/>
</dbReference>
<evidence type="ECO:0000313" key="2">
    <source>
        <dbReference type="EMBL" id="GIY47615.1"/>
    </source>
</evidence>
<keyword evidence="3" id="KW-1185">Reference proteome</keyword>
<accession>A0AAV4TRZ2</accession>
<protein>
    <submittedName>
        <fullName evidence="2">Uncharacterized protein</fullName>
    </submittedName>
</protein>
<dbReference type="EMBL" id="BPLR01011602">
    <property type="protein sequence ID" value="GIY47615.1"/>
    <property type="molecule type" value="Genomic_DNA"/>
</dbReference>
<evidence type="ECO:0000313" key="3">
    <source>
        <dbReference type="Proteomes" id="UP001054945"/>
    </source>
</evidence>
<dbReference type="AlphaFoldDB" id="A0AAV4TRZ2"/>
<reference evidence="2 3" key="1">
    <citation type="submission" date="2021-06" db="EMBL/GenBank/DDBJ databases">
        <title>Caerostris extrusa draft genome.</title>
        <authorList>
            <person name="Kono N."/>
            <person name="Arakawa K."/>
        </authorList>
    </citation>
    <scope>NUCLEOTIDE SEQUENCE [LARGE SCALE GENOMIC DNA]</scope>
</reference>
<comment type="caution">
    <text evidence="2">The sequence shown here is derived from an EMBL/GenBank/DDBJ whole genome shotgun (WGS) entry which is preliminary data.</text>
</comment>
<name>A0AAV4TRZ2_CAEEX</name>
<sequence>MVTQYPPRKLNLPVPPSKSNTRPSFPPRSGNGGVAEQIKSLHRNGTIEKKLLERQTRTRGWKRILSPPLLPIEVLMRFEVRGV</sequence>
<organism evidence="2 3">
    <name type="scientific">Caerostris extrusa</name>
    <name type="common">Bark spider</name>
    <name type="synonym">Caerostris bankana</name>
    <dbReference type="NCBI Taxonomy" id="172846"/>
    <lineage>
        <taxon>Eukaryota</taxon>
        <taxon>Metazoa</taxon>
        <taxon>Ecdysozoa</taxon>
        <taxon>Arthropoda</taxon>
        <taxon>Chelicerata</taxon>
        <taxon>Arachnida</taxon>
        <taxon>Araneae</taxon>
        <taxon>Araneomorphae</taxon>
        <taxon>Entelegynae</taxon>
        <taxon>Araneoidea</taxon>
        <taxon>Araneidae</taxon>
        <taxon>Caerostris</taxon>
    </lineage>
</organism>
<proteinExistence type="predicted"/>
<feature type="region of interest" description="Disordered" evidence="1">
    <location>
        <begin position="1"/>
        <end position="42"/>
    </location>
</feature>
<gene>
    <name evidence="2" type="ORF">CEXT_72781</name>
</gene>
<evidence type="ECO:0000256" key="1">
    <source>
        <dbReference type="SAM" id="MobiDB-lite"/>
    </source>
</evidence>